<evidence type="ECO:0000313" key="4">
    <source>
        <dbReference type="Proteomes" id="UP000371977"/>
    </source>
</evidence>
<proteinExistence type="predicted"/>
<protein>
    <submittedName>
        <fullName evidence="3">Uncharacterized protein</fullName>
    </submittedName>
</protein>
<dbReference type="EMBL" id="SDGZ01000015">
    <property type="protein sequence ID" value="TYC49087.1"/>
    <property type="molecule type" value="Genomic_DNA"/>
</dbReference>
<gene>
    <name evidence="3" type="ORF">ESZ50_07525</name>
</gene>
<feature type="region of interest" description="Disordered" evidence="1">
    <location>
        <begin position="1"/>
        <end position="21"/>
    </location>
</feature>
<comment type="caution">
    <text evidence="3">The sequence shown here is derived from an EMBL/GenBank/DDBJ whole genome shotgun (WGS) entry which is preliminary data.</text>
</comment>
<feature type="region of interest" description="Disordered" evidence="1">
    <location>
        <begin position="54"/>
        <end position="114"/>
    </location>
</feature>
<evidence type="ECO:0000256" key="2">
    <source>
        <dbReference type="SAM" id="Phobius"/>
    </source>
</evidence>
<sequence length="225" mass="24356">MMGNDKENETRSNKGTGKPNSNLKKILFAALGVIVVIGIISGFALQHGKEGQQEAQKTSQKKSSTASIKKSSVSKKSSSKNVSSATVASETKSVTAESQESSTQVNQGSPVTAQEKSMIEARRMLVYGIEKTIYYNSGTTTPNFDHMEEIAGGFRVYFADGSIYNVRDRGVVNNLAPEYNFGGNQSWELYFDHKPAVVLDAPSQIGAGWVGIDPTSTELQQYGVR</sequence>
<name>A0A6C2C5F5_9LACO</name>
<reference evidence="3 4" key="1">
    <citation type="submission" date="2019-01" db="EMBL/GenBank/DDBJ databases">
        <title>Weissella sp. nov., a novel lactic acid bacterium isolated from animal feces.</title>
        <authorList>
            <person name="Wang L.-T."/>
        </authorList>
    </citation>
    <scope>NUCLEOTIDE SEQUENCE [LARGE SCALE GENOMIC DNA]</scope>
    <source>
        <strain evidence="3 4">8H-2</strain>
    </source>
</reference>
<feature type="compositionally biased region" description="Low complexity" evidence="1">
    <location>
        <begin position="57"/>
        <end position="89"/>
    </location>
</feature>
<dbReference type="RefSeq" id="WP_148622949.1">
    <property type="nucleotide sequence ID" value="NZ_SDGZ01000015.1"/>
</dbReference>
<accession>A0A6C2C5F5</accession>
<feature type="compositionally biased region" description="Basic and acidic residues" evidence="1">
    <location>
        <begin position="1"/>
        <end position="12"/>
    </location>
</feature>
<dbReference type="AlphaFoldDB" id="A0A6C2C5F5"/>
<keyword evidence="2" id="KW-0812">Transmembrane</keyword>
<evidence type="ECO:0000313" key="3">
    <source>
        <dbReference type="EMBL" id="TYC49087.1"/>
    </source>
</evidence>
<dbReference type="Proteomes" id="UP000371977">
    <property type="component" value="Unassembled WGS sequence"/>
</dbReference>
<feature type="compositionally biased region" description="Polar residues" evidence="1">
    <location>
        <begin position="90"/>
        <end position="114"/>
    </location>
</feature>
<keyword evidence="2" id="KW-1133">Transmembrane helix</keyword>
<keyword evidence="2" id="KW-0472">Membrane</keyword>
<feature type="transmembrane region" description="Helical" evidence="2">
    <location>
        <begin position="26"/>
        <end position="45"/>
    </location>
</feature>
<organism evidence="3 4">
    <name type="scientific">Weissella muntiaci</name>
    <dbReference type="NCBI Taxonomy" id="2508881"/>
    <lineage>
        <taxon>Bacteria</taxon>
        <taxon>Bacillati</taxon>
        <taxon>Bacillota</taxon>
        <taxon>Bacilli</taxon>
        <taxon>Lactobacillales</taxon>
        <taxon>Lactobacillaceae</taxon>
        <taxon>Weissella</taxon>
    </lineage>
</organism>
<evidence type="ECO:0000256" key="1">
    <source>
        <dbReference type="SAM" id="MobiDB-lite"/>
    </source>
</evidence>
<dbReference type="OrthoDB" id="2149726at2"/>
<keyword evidence="4" id="KW-1185">Reference proteome</keyword>